<dbReference type="Proteomes" id="UP000236654">
    <property type="component" value="Unassembled WGS sequence"/>
</dbReference>
<accession>A0A2I0R4L6</accession>
<organism evidence="1 2">
    <name type="scientific">Brumimicrobium salinarum</name>
    <dbReference type="NCBI Taxonomy" id="2058658"/>
    <lineage>
        <taxon>Bacteria</taxon>
        <taxon>Pseudomonadati</taxon>
        <taxon>Bacteroidota</taxon>
        <taxon>Flavobacteriia</taxon>
        <taxon>Flavobacteriales</taxon>
        <taxon>Crocinitomicaceae</taxon>
        <taxon>Brumimicrobium</taxon>
    </lineage>
</organism>
<dbReference type="AlphaFoldDB" id="A0A2I0R4L6"/>
<evidence type="ECO:0000313" key="2">
    <source>
        <dbReference type="Proteomes" id="UP000236654"/>
    </source>
</evidence>
<dbReference type="EMBL" id="PJNI01000003">
    <property type="protein sequence ID" value="PKR81498.1"/>
    <property type="molecule type" value="Genomic_DNA"/>
</dbReference>
<evidence type="ECO:0000313" key="1">
    <source>
        <dbReference type="EMBL" id="PKR81498.1"/>
    </source>
</evidence>
<dbReference type="OrthoDB" id="1436670at2"/>
<keyword evidence="2" id="KW-1185">Reference proteome</keyword>
<reference evidence="1 2" key="1">
    <citation type="submission" date="2017-12" db="EMBL/GenBank/DDBJ databases">
        <title>The draft genome sequence of Brumimicrobium saltpan LHR20.</title>
        <authorList>
            <person name="Do Z.-J."/>
            <person name="Luo H.-R."/>
        </authorList>
    </citation>
    <scope>NUCLEOTIDE SEQUENCE [LARGE SCALE GENOMIC DNA]</scope>
    <source>
        <strain evidence="1 2">LHR20</strain>
    </source>
</reference>
<comment type="caution">
    <text evidence="1">The sequence shown here is derived from an EMBL/GenBank/DDBJ whole genome shotgun (WGS) entry which is preliminary data.</text>
</comment>
<gene>
    <name evidence="1" type="ORF">CW751_05465</name>
</gene>
<sequence length="200" mass="22941">MNTKELLGERIKDILIWVKMEVGGLDQGQVFIELNSGKTISIPWDFESENIETKPKAKSKSLVLKSSDKIRIESTEFNFPEGKTWNDVREEVKRNQNSTFFGRLKYKLGFKNGIPKKYTSKSTKIVDNEMKKFANLKIVDFIMFEDYDSVGFLELENGNIITETLTAPHGTGMAGLNIFENLKDFEENCGTEYKRLKNSC</sequence>
<dbReference type="RefSeq" id="WP_101333978.1">
    <property type="nucleotide sequence ID" value="NZ_PJNI01000003.1"/>
</dbReference>
<name>A0A2I0R4L6_9FLAO</name>
<proteinExistence type="predicted"/>
<protein>
    <submittedName>
        <fullName evidence="1">Uncharacterized protein</fullName>
    </submittedName>
</protein>